<proteinExistence type="predicted"/>
<protein>
    <recommendedName>
        <fullName evidence="3">General stress protein 17M-like domain-containing protein</fullName>
    </recommendedName>
</protein>
<dbReference type="EMBL" id="JXAL01000004">
    <property type="protein sequence ID" value="KIL36847.1"/>
    <property type="molecule type" value="Genomic_DNA"/>
</dbReference>
<accession>A0ABR5A7H0</accession>
<evidence type="ECO:0008006" key="3">
    <source>
        <dbReference type="Google" id="ProtNLM"/>
    </source>
</evidence>
<gene>
    <name evidence="1" type="ORF">SD71_05445</name>
</gene>
<sequence length="180" mass="19375">MSVIIGIFDKEERVMDAVRMLCEAGIEQEELRIILGNLEEAPLLSTQRDVPIEELNAIKTTGDRKGIDAVPAAAFPFASTFTGGNGQAGSGAAAAAFVQVTHDTYDDDTTEAVLEDIRIPAQLAEIGDDAVKAGQYLLLCRSVSERILKLCCIMREPGKSSLKRIRIIIPTLITAAGIFL</sequence>
<organism evidence="1 2">
    <name type="scientific">Cohnella kolymensis</name>
    <dbReference type="NCBI Taxonomy" id="1590652"/>
    <lineage>
        <taxon>Bacteria</taxon>
        <taxon>Bacillati</taxon>
        <taxon>Bacillota</taxon>
        <taxon>Bacilli</taxon>
        <taxon>Bacillales</taxon>
        <taxon>Paenibacillaceae</taxon>
        <taxon>Cohnella</taxon>
    </lineage>
</organism>
<keyword evidence="2" id="KW-1185">Reference proteome</keyword>
<evidence type="ECO:0000313" key="2">
    <source>
        <dbReference type="Proteomes" id="UP000054526"/>
    </source>
</evidence>
<reference evidence="1 2" key="1">
    <citation type="submission" date="2014-12" db="EMBL/GenBank/DDBJ databases">
        <title>Draft genome sequence of Cohnella kolymensis strain B-2846.</title>
        <authorList>
            <person name="Karlyshev A.V."/>
            <person name="Kudryashova E.B."/>
        </authorList>
    </citation>
    <scope>NUCLEOTIDE SEQUENCE [LARGE SCALE GENOMIC DNA]</scope>
    <source>
        <strain evidence="1 2">VKM B-2846</strain>
    </source>
</reference>
<dbReference type="Proteomes" id="UP000054526">
    <property type="component" value="Unassembled WGS sequence"/>
</dbReference>
<name>A0ABR5A7H0_9BACL</name>
<evidence type="ECO:0000313" key="1">
    <source>
        <dbReference type="EMBL" id="KIL36847.1"/>
    </source>
</evidence>
<dbReference type="RefSeq" id="WP_041060706.1">
    <property type="nucleotide sequence ID" value="NZ_JXAL01000004.1"/>
</dbReference>
<comment type="caution">
    <text evidence="1">The sequence shown here is derived from an EMBL/GenBank/DDBJ whole genome shotgun (WGS) entry which is preliminary data.</text>
</comment>